<reference evidence="1" key="1">
    <citation type="submission" date="2022-07" db="EMBL/GenBank/DDBJ databases">
        <title>Phylogenomic reconstructions and comparative analyses of Kickxellomycotina fungi.</title>
        <authorList>
            <person name="Reynolds N.K."/>
            <person name="Stajich J.E."/>
            <person name="Barry K."/>
            <person name="Grigoriev I.V."/>
            <person name="Crous P."/>
            <person name="Smith M.E."/>
        </authorList>
    </citation>
    <scope>NUCLEOTIDE SEQUENCE</scope>
    <source>
        <strain evidence="1">CBS 102833</strain>
    </source>
</reference>
<evidence type="ECO:0000313" key="1">
    <source>
        <dbReference type="EMBL" id="KAJ2794759.1"/>
    </source>
</evidence>
<comment type="caution">
    <text evidence="1">The sequence shown here is derived from an EMBL/GenBank/DDBJ whole genome shotgun (WGS) entry which is preliminary data.</text>
</comment>
<keyword evidence="2" id="KW-1185">Reference proteome</keyword>
<protein>
    <submittedName>
        <fullName evidence="1">Uncharacterized protein</fullName>
    </submittedName>
</protein>
<dbReference type="Proteomes" id="UP001140096">
    <property type="component" value="Unassembled WGS sequence"/>
</dbReference>
<sequence length="227" mass="24949">MAGEPFAKIAKAAYLDRCNLTATGHYQTPDVGYNWEKNEGMLYFYFTQGVAIAEVELDTLTGAHSTLRVDIIMDIGRSLNKAIDIGQIEGAFAQGQGWTTTEEFLYSPSTGRLFTAGPGTYKIPSAMDIPRDFRVELLEGADTSSLKTIFSSKGVGEPPLFLGASVFFALRDAVMAKRRQEGVTAPLYMESPATPETLRMACEDRLAQMSRIPQTLKEGKTPFVIRI</sequence>
<proteinExistence type="predicted"/>
<evidence type="ECO:0000313" key="2">
    <source>
        <dbReference type="Proteomes" id="UP001140096"/>
    </source>
</evidence>
<name>A0ACC1KT70_9FUNG</name>
<gene>
    <name evidence="1" type="ORF">H4S07_006663</name>
</gene>
<dbReference type="EMBL" id="JANBUP010004145">
    <property type="protein sequence ID" value="KAJ2794759.1"/>
    <property type="molecule type" value="Genomic_DNA"/>
</dbReference>
<accession>A0ACC1KT70</accession>
<organism evidence="1 2">
    <name type="scientific">Coemansia furcata</name>
    <dbReference type="NCBI Taxonomy" id="417177"/>
    <lineage>
        <taxon>Eukaryota</taxon>
        <taxon>Fungi</taxon>
        <taxon>Fungi incertae sedis</taxon>
        <taxon>Zoopagomycota</taxon>
        <taxon>Kickxellomycotina</taxon>
        <taxon>Kickxellomycetes</taxon>
        <taxon>Kickxellales</taxon>
        <taxon>Kickxellaceae</taxon>
        <taxon>Coemansia</taxon>
    </lineage>
</organism>